<sequence>MTPTLETTAPATAVAADPSADELVASARGLRERLRELQGEHAELGTYSQEIHEAFAEHRLYDLLRPKRYGGLEVSLETFFRVAIEISRGDPGVGWSWELGASHAYQFASHFPQRAQDEAFGSAAPFIAASRAFPLRADAQRVDGGYTLSGKWNFNSGCTYSTHFMPVAPIVQEDGSSELHMFIIPRKDFTILDDWGAGKTIGLHASSSNSIEIEDAFVPEYNVVPFNFKDVEWGEDGTPGYRLHRNPLYLGRTSAFFIAGLTQTQVGAALACKDEYETLMERSSSFPPRIPRSQSPDYQLWYGQVVSLAESSETLMLGALREFEELNTAWTRGGAEFTTVEDVRLRGQIVQAAKLAQQAIEIACSTAGTSASGLAGSKLGKYSADAAMYRTHIGAQHDVLLGSLGRVLLGQPLTM</sequence>
<dbReference type="InterPro" id="IPR009100">
    <property type="entry name" value="AcylCoA_DH/oxidase_NM_dom_sf"/>
</dbReference>
<proteinExistence type="predicted"/>
<evidence type="ECO:0000313" key="2">
    <source>
        <dbReference type="EMBL" id="UOQ56900.1"/>
    </source>
</evidence>
<dbReference type="RefSeq" id="WP_244727439.1">
    <property type="nucleotide sequence ID" value="NZ_CP095045.1"/>
</dbReference>
<dbReference type="SUPFAM" id="SSF56645">
    <property type="entry name" value="Acyl-CoA dehydrogenase NM domain-like"/>
    <property type="match status" value="1"/>
</dbReference>
<dbReference type="InterPro" id="IPR046373">
    <property type="entry name" value="Acyl-CoA_Oxase/DH_mid-dom_sf"/>
</dbReference>
<dbReference type="Gene3D" id="1.20.140.10">
    <property type="entry name" value="Butyryl-CoA Dehydrogenase, subunit A, domain 3"/>
    <property type="match status" value="1"/>
</dbReference>
<dbReference type="PIRSF" id="PIRSF016578">
    <property type="entry name" value="HsaA"/>
    <property type="match status" value="1"/>
</dbReference>
<dbReference type="Gene3D" id="1.10.540.10">
    <property type="entry name" value="Acyl-CoA dehydrogenase/oxidase, N-terminal domain"/>
    <property type="match status" value="1"/>
</dbReference>
<dbReference type="Gene3D" id="2.40.110.10">
    <property type="entry name" value="Butyryl-CoA Dehydrogenase, subunit A, domain 2"/>
    <property type="match status" value="1"/>
</dbReference>
<evidence type="ECO:0000259" key="1">
    <source>
        <dbReference type="Pfam" id="PF02771"/>
    </source>
</evidence>
<name>A0ABY4FKV7_9MICO</name>
<reference evidence="2 3" key="1">
    <citation type="submission" date="2022-04" db="EMBL/GenBank/DDBJ databases">
        <title>Leucobacter sp. isolated from rhizosphere of garlic.</title>
        <authorList>
            <person name="Won M."/>
            <person name="Lee C.-M."/>
            <person name="Woen H.-Y."/>
            <person name="Kwon S.-W."/>
        </authorList>
    </citation>
    <scope>NUCLEOTIDE SEQUENCE [LARGE SCALE GENOMIC DNA]</scope>
    <source>
        <strain evidence="2 3">H21R-40</strain>
    </source>
</reference>
<dbReference type="Proteomes" id="UP000831786">
    <property type="component" value="Chromosome"/>
</dbReference>
<dbReference type="EMBL" id="CP095045">
    <property type="protein sequence ID" value="UOQ56900.1"/>
    <property type="molecule type" value="Genomic_DNA"/>
</dbReference>
<evidence type="ECO:0000313" key="3">
    <source>
        <dbReference type="Proteomes" id="UP000831786"/>
    </source>
</evidence>
<organism evidence="2 3">
    <name type="scientific">Leucobacter allii</name>
    <dbReference type="NCBI Taxonomy" id="2932247"/>
    <lineage>
        <taxon>Bacteria</taxon>
        <taxon>Bacillati</taxon>
        <taxon>Actinomycetota</taxon>
        <taxon>Actinomycetes</taxon>
        <taxon>Micrococcales</taxon>
        <taxon>Microbacteriaceae</taxon>
        <taxon>Leucobacter</taxon>
    </lineage>
</organism>
<accession>A0ABY4FKV7</accession>
<dbReference type="InterPro" id="IPR013786">
    <property type="entry name" value="AcylCoA_DH/ox_N"/>
</dbReference>
<dbReference type="Pfam" id="PF02771">
    <property type="entry name" value="Acyl-CoA_dh_N"/>
    <property type="match status" value="1"/>
</dbReference>
<keyword evidence="3" id="KW-1185">Reference proteome</keyword>
<protein>
    <recommendedName>
        <fullName evidence="1">Acyl-CoA dehydrogenase/oxidase N-terminal domain-containing protein</fullName>
    </recommendedName>
</protein>
<feature type="domain" description="Acyl-CoA dehydrogenase/oxidase N-terminal" evidence="1">
    <location>
        <begin position="30"/>
        <end position="116"/>
    </location>
</feature>
<gene>
    <name evidence="2" type="ORF">MUN78_14710</name>
</gene>
<dbReference type="InterPro" id="IPR037069">
    <property type="entry name" value="AcylCoA_DH/ox_N_sf"/>
</dbReference>